<dbReference type="InterPro" id="IPR029033">
    <property type="entry name" value="His_PPase_superfam"/>
</dbReference>
<dbReference type="PANTHER" id="PTHR48100">
    <property type="entry name" value="BROAD-SPECIFICITY PHOSPHATASE YOR283W-RELATED"/>
    <property type="match status" value="1"/>
</dbReference>
<dbReference type="EMBL" id="JANBVO010000002">
    <property type="protein sequence ID" value="KAJ9156534.1"/>
    <property type="molecule type" value="Genomic_DNA"/>
</dbReference>
<dbReference type="InterPro" id="IPR050275">
    <property type="entry name" value="PGM_Phosphatase"/>
</dbReference>
<keyword evidence="1" id="KW-0732">Signal</keyword>
<feature type="signal peptide" evidence="1">
    <location>
        <begin position="1"/>
        <end position="18"/>
    </location>
</feature>
<name>A0AA38VWK9_9PEZI</name>
<dbReference type="GO" id="GO:0016791">
    <property type="term" value="F:phosphatase activity"/>
    <property type="evidence" value="ECO:0007669"/>
    <property type="project" value="TreeGrafter"/>
</dbReference>
<dbReference type="Proteomes" id="UP001174694">
    <property type="component" value="Unassembled WGS sequence"/>
</dbReference>
<organism evidence="2 3">
    <name type="scientific">Pleurostoma richardsiae</name>
    <dbReference type="NCBI Taxonomy" id="41990"/>
    <lineage>
        <taxon>Eukaryota</taxon>
        <taxon>Fungi</taxon>
        <taxon>Dikarya</taxon>
        <taxon>Ascomycota</taxon>
        <taxon>Pezizomycotina</taxon>
        <taxon>Sordariomycetes</taxon>
        <taxon>Sordariomycetidae</taxon>
        <taxon>Calosphaeriales</taxon>
        <taxon>Pleurostomataceae</taxon>
        <taxon>Pleurostoma</taxon>
    </lineage>
</organism>
<reference evidence="2" key="1">
    <citation type="submission" date="2022-07" db="EMBL/GenBank/DDBJ databases">
        <title>Fungi with potential for degradation of polypropylene.</title>
        <authorList>
            <person name="Gostincar C."/>
        </authorList>
    </citation>
    <scope>NUCLEOTIDE SEQUENCE</scope>
    <source>
        <strain evidence="2">EXF-13308</strain>
    </source>
</reference>
<dbReference type="Pfam" id="PF00300">
    <property type="entry name" value="His_Phos_1"/>
    <property type="match status" value="1"/>
</dbReference>
<proteinExistence type="predicted"/>
<keyword evidence="3" id="KW-1185">Reference proteome</keyword>
<protein>
    <submittedName>
        <fullName evidence="2">Phosphoglycerate mutase-like protein</fullName>
    </submittedName>
</protein>
<accession>A0AA38VWK9</accession>
<dbReference type="PANTHER" id="PTHR48100:SF32">
    <property type="entry name" value="ANCHORED PROTEIN, PUTATIVE (AFU_ORTHOLOGUE AFUA_1G10590)-RELATED"/>
    <property type="match status" value="1"/>
</dbReference>
<dbReference type="InterPro" id="IPR013078">
    <property type="entry name" value="His_Pase_superF_clade-1"/>
</dbReference>
<evidence type="ECO:0000256" key="1">
    <source>
        <dbReference type="SAM" id="SignalP"/>
    </source>
</evidence>
<dbReference type="SUPFAM" id="SSF53254">
    <property type="entry name" value="Phosphoglycerate mutase-like"/>
    <property type="match status" value="1"/>
</dbReference>
<feature type="chain" id="PRO_5041385414" evidence="1">
    <location>
        <begin position="19"/>
        <end position="367"/>
    </location>
</feature>
<sequence length="367" mass="40201">MVSPVLSCLLTLASGAVAWKSGVEYCGSSSHYINYTTVTGFFLQDDAATVPGTFDYTTVNFGLINRTYPTDEKFNKCGTKTQWQRFARYVDTLNEEADDDVAYKVLFLARHGEGYHNAAETFYGTPAWNCYWSELTGNGTVTWDDAVLTEAGLAQAVKANNFWRSELATQKIPAPQSYYSSPLRRCLFTSNVTFSGLDLPTDRPFVPTIKEFFREGISIHTCDRRSNKTYIASLFPTWEFEPGFAELDPYWSGVLGEESTSQAARSKIVLDEVFAEDDATWISVTSHSGEIGSILSVLGHRTFSLSTGQAIPVLVKAQRLYQAYPSKTIQAWTSLATCTSPPITSLASGGCVCSGAATSTPTTTTAV</sequence>
<comment type="caution">
    <text evidence="2">The sequence shown here is derived from an EMBL/GenBank/DDBJ whole genome shotgun (WGS) entry which is preliminary data.</text>
</comment>
<dbReference type="CDD" id="cd07067">
    <property type="entry name" value="HP_PGM_like"/>
    <property type="match status" value="1"/>
</dbReference>
<dbReference type="Gene3D" id="3.40.50.1240">
    <property type="entry name" value="Phosphoglycerate mutase-like"/>
    <property type="match status" value="1"/>
</dbReference>
<evidence type="ECO:0000313" key="2">
    <source>
        <dbReference type="EMBL" id="KAJ9156534.1"/>
    </source>
</evidence>
<evidence type="ECO:0000313" key="3">
    <source>
        <dbReference type="Proteomes" id="UP001174694"/>
    </source>
</evidence>
<gene>
    <name evidence="2" type="ORF">NKR23_g1432</name>
</gene>
<dbReference type="AlphaFoldDB" id="A0AA38VWK9"/>
<dbReference type="GO" id="GO:0005737">
    <property type="term" value="C:cytoplasm"/>
    <property type="evidence" value="ECO:0007669"/>
    <property type="project" value="TreeGrafter"/>
</dbReference>
<dbReference type="SMART" id="SM00855">
    <property type="entry name" value="PGAM"/>
    <property type="match status" value="1"/>
</dbReference>